<evidence type="ECO:0000259" key="1">
    <source>
        <dbReference type="Pfam" id="PF01272"/>
    </source>
</evidence>
<dbReference type="EMBL" id="JBHSGI010000005">
    <property type="protein sequence ID" value="MFC4668737.1"/>
    <property type="molecule type" value="Genomic_DNA"/>
</dbReference>
<evidence type="ECO:0000259" key="2">
    <source>
        <dbReference type="Pfam" id="PF14760"/>
    </source>
</evidence>
<dbReference type="PANTHER" id="PTHR30437:SF5">
    <property type="entry name" value="REGULATOR OF NUCLEOSIDE DIPHOSPHATE KINASE"/>
    <property type="match status" value="1"/>
</dbReference>
<dbReference type="InterPro" id="IPR023459">
    <property type="entry name" value="Tscrpt_elong_fac_GreA/B_fam"/>
</dbReference>
<dbReference type="InterPro" id="IPR001437">
    <property type="entry name" value="Tscrpt_elong_fac_GreA/B_C"/>
</dbReference>
<dbReference type="Gene3D" id="3.10.50.30">
    <property type="entry name" value="Transcription elongation factor, GreA/GreB, C-terminal domain"/>
    <property type="match status" value="1"/>
</dbReference>
<dbReference type="RefSeq" id="WP_380717079.1">
    <property type="nucleotide sequence ID" value="NZ_JBHSGI010000005.1"/>
</dbReference>
<accession>A0ABV9KF73</accession>
<evidence type="ECO:0000313" key="4">
    <source>
        <dbReference type="Proteomes" id="UP001595973"/>
    </source>
</evidence>
<protein>
    <submittedName>
        <fullName evidence="3">Nucleoside diphosphate kinase regulator</fullName>
    </submittedName>
</protein>
<proteinExistence type="predicted"/>
<dbReference type="SUPFAM" id="SSF54534">
    <property type="entry name" value="FKBP-like"/>
    <property type="match status" value="1"/>
</dbReference>
<dbReference type="Proteomes" id="UP001595973">
    <property type="component" value="Unassembled WGS sequence"/>
</dbReference>
<dbReference type="Gene3D" id="1.10.286.20">
    <property type="match status" value="1"/>
</dbReference>
<gene>
    <name evidence="3" type="primary">rnk</name>
    <name evidence="3" type="ORF">ACFO5X_09240</name>
</gene>
<organism evidence="3 4">
    <name type="scientific">Seohaeicola nanhaiensis</name>
    <dbReference type="NCBI Taxonomy" id="1387282"/>
    <lineage>
        <taxon>Bacteria</taxon>
        <taxon>Pseudomonadati</taxon>
        <taxon>Pseudomonadota</taxon>
        <taxon>Alphaproteobacteria</taxon>
        <taxon>Rhodobacterales</taxon>
        <taxon>Roseobacteraceae</taxon>
        <taxon>Seohaeicola</taxon>
    </lineage>
</organism>
<evidence type="ECO:0000313" key="3">
    <source>
        <dbReference type="EMBL" id="MFC4668737.1"/>
    </source>
</evidence>
<dbReference type="Pfam" id="PF14760">
    <property type="entry name" value="Rnk_N"/>
    <property type="match status" value="1"/>
</dbReference>
<keyword evidence="3" id="KW-0808">Transferase</keyword>
<feature type="domain" description="Regulator of nucleoside diphosphate kinase N-terminal" evidence="2">
    <location>
        <begin position="12"/>
        <end position="52"/>
    </location>
</feature>
<dbReference type="GO" id="GO:0016301">
    <property type="term" value="F:kinase activity"/>
    <property type="evidence" value="ECO:0007669"/>
    <property type="project" value="UniProtKB-KW"/>
</dbReference>
<dbReference type="InterPro" id="IPR029462">
    <property type="entry name" value="Rnk_N"/>
</dbReference>
<dbReference type="Pfam" id="PF01272">
    <property type="entry name" value="GreA_GreB"/>
    <property type="match status" value="1"/>
</dbReference>
<comment type="caution">
    <text evidence="3">The sequence shown here is derived from an EMBL/GenBank/DDBJ whole genome shotgun (WGS) entry which is preliminary data.</text>
</comment>
<dbReference type="NCBIfam" id="NF004396">
    <property type="entry name" value="PRK05753.1"/>
    <property type="match status" value="1"/>
</dbReference>
<keyword evidence="3" id="KW-0418">Kinase</keyword>
<name>A0ABV9KF73_9RHOB</name>
<sequence>MTTNTQRPQRQPKIVLARETMARIEALAEGALQRNPALADLLLEELNRAKVVSGDRLRADIVAIGRPVTYRDETSGQEHTVTLVFPEEADISQGKASLMTPVGVALIGLAVGATFRWTAGDGEARAVTVLSVGEP</sequence>
<keyword evidence="4" id="KW-1185">Reference proteome</keyword>
<dbReference type="PANTHER" id="PTHR30437">
    <property type="entry name" value="TRANSCRIPTION ELONGATION FACTOR GREA"/>
    <property type="match status" value="1"/>
</dbReference>
<dbReference type="InterPro" id="IPR036953">
    <property type="entry name" value="GreA/GreB_C_sf"/>
</dbReference>
<feature type="domain" description="Transcription elongation factor GreA/GreB C-terminal" evidence="1">
    <location>
        <begin position="59"/>
        <end position="132"/>
    </location>
</feature>
<dbReference type="PIRSF" id="PIRSF006092">
    <property type="entry name" value="GreA_GreB"/>
    <property type="match status" value="1"/>
</dbReference>
<reference evidence="4" key="1">
    <citation type="journal article" date="2019" name="Int. J. Syst. Evol. Microbiol.">
        <title>The Global Catalogue of Microorganisms (GCM) 10K type strain sequencing project: providing services to taxonomists for standard genome sequencing and annotation.</title>
        <authorList>
            <consortium name="The Broad Institute Genomics Platform"/>
            <consortium name="The Broad Institute Genome Sequencing Center for Infectious Disease"/>
            <person name="Wu L."/>
            <person name="Ma J."/>
        </authorList>
    </citation>
    <scope>NUCLEOTIDE SEQUENCE [LARGE SCALE GENOMIC DNA]</scope>
    <source>
        <strain evidence="4">CGMCC 4.7283</strain>
    </source>
</reference>